<dbReference type="InterPro" id="IPR036206">
    <property type="entry name" value="ThiamineP_synth_sf"/>
</dbReference>
<dbReference type="RefSeq" id="WP_106511724.1">
    <property type="nucleotide sequence ID" value="NZ_PXYI01000002.1"/>
</dbReference>
<proteinExistence type="predicted"/>
<dbReference type="Gene3D" id="3.20.20.70">
    <property type="entry name" value="Aldolase class I"/>
    <property type="match status" value="1"/>
</dbReference>
<accession>A0A2P7QUB8</accession>
<protein>
    <submittedName>
        <fullName evidence="2">Thiamine phosphate synthase</fullName>
    </submittedName>
</protein>
<sequence>MLRRQPLPRLWLMTDERQGEDLWTALERLPKGAGVVFRHYGLAPGERRRLFHAVRAVARRRRLVLIVAGFALAGADGRHGVQGRGLFTAPAHDLSEVRAAERLGADLIFLSPVFPTRSHPGGRTLGRVRFGLIASRTAIPIIALGGMTAERARGLRALGAYGWAAIDAWGSA</sequence>
<dbReference type="CDD" id="cd00564">
    <property type="entry name" value="TMP_TenI"/>
    <property type="match status" value="1"/>
</dbReference>
<dbReference type="Proteomes" id="UP000241167">
    <property type="component" value="Unassembled WGS sequence"/>
</dbReference>
<dbReference type="AlphaFoldDB" id="A0A2P7QUB8"/>
<feature type="domain" description="Thiamine phosphate synthase/TenI" evidence="1">
    <location>
        <begin position="90"/>
        <end position="168"/>
    </location>
</feature>
<reference evidence="2 3" key="1">
    <citation type="submission" date="2018-03" db="EMBL/GenBank/DDBJ databases">
        <title>The draft genome of Sphingosinicella sp. GL-C-18.</title>
        <authorList>
            <person name="Liu L."/>
            <person name="Li L."/>
            <person name="Liang L."/>
            <person name="Zhang X."/>
            <person name="Wang T."/>
        </authorList>
    </citation>
    <scope>NUCLEOTIDE SEQUENCE [LARGE SCALE GENOMIC DNA]</scope>
    <source>
        <strain evidence="2 3">GL-C-18</strain>
    </source>
</reference>
<dbReference type="InterPro" id="IPR022998">
    <property type="entry name" value="ThiamineP_synth_TenI"/>
</dbReference>
<keyword evidence="3" id="KW-1185">Reference proteome</keyword>
<dbReference type="Pfam" id="PF02581">
    <property type="entry name" value="TMP-TENI"/>
    <property type="match status" value="1"/>
</dbReference>
<dbReference type="GO" id="GO:0009228">
    <property type="term" value="P:thiamine biosynthetic process"/>
    <property type="evidence" value="ECO:0007669"/>
    <property type="project" value="UniProtKB-KW"/>
</dbReference>
<dbReference type="EMBL" id="PXYI01000002">
    <property type="protein sequence ID" value="PSJ41563.1"/>
    <property type="molecule type" value="Genomic_DNA"/>
</dbReference>
<evidence type="ECO:0000313" key="3">
    <source>
        <dbReference type="Proteomes" id="UP000241167"/>
    </source>
</evidence>
<comment type="caution">
    <text evidence="2">The sequence shown here is derived from an EMBL/GenBank/DDBJ whole genome shotgun (WGS) entry which is preliminary data.</text>
</comment>
<dbReference type="OrthoDB" id="8446047at2"/>
<name>A0A2P7QUB8_9SPHN</name>
<evidence type="ECO:0000313" key="2">
    <source>
        <dbReference type="EMBL" id="PSJ41563.1"/>
    </source>
</evidence>
<gene>
    <name evidence="2" type="ORF">C7I55_04435</name>
</gene>
<organism evidence="2 3">
    <name type="scientific">Allosphingosinicella deserti</name>
    <dbReference type="NCBI Taxonomy" id="2116704"/>
    <lineage>
        <taxon>Bacteria</taxon>
        <taxon>Pseudomonadati</taxon>
        <taxon>Pseudomonadota</taxon>
        <taxon>Alphaproteobacteria</taxon>
        <taxon>Sphingomonadales</taxon>
        <taxon>Sphingomonadaceae</taxon>
        <taxon>Allosphingosinicella</taxon>
    </lineage>
</organism>
<dbReference type="InterPro" id="IPR013785">
    <property type="entry name" value="Aldolase_TIM"/>
</dbReference>
<dbReference type="SUPFAM" id="SSF51391">
    <property type="entry name" value="Thiamin phosphate synthase"/>
    <property type="match status" value="1"/>
</dbReference>
<evidence type="ECO:0000259" key="1">
    <source>
        <dbReference type="Pfam" id="PF02581"/>
    </source>
</evidence>